<sequence length="147" mass="15498">MSNRLPRALLADIAAVIGSGDHASALMMLGDESGPEASAAVSSYRAQCAAALGDFDAAERHLRVALDLVERRMAALPADEAARERLAAALTILPPADAPVTPTLEVISPELTAVRLRRMLAAVFMKAGRELDAEMELALLPVEARSL</sequence>
<dbReference type="AlphaFoldDB" id="K1JV24"/>
<accession>K1JV24</accession>
<dbReference type="EMBL" id="ADMG01000039">
    <property type="protein sequence ID" value="EKB30533.1"/>
    <property type="molecule type" value="Genomic_DNA"/>
</dbReference>
<dbReference type="PATRIC" id="fig|742823.3.peg.1829"/>
<protein>
    <recommendedName>
        <fullName evidence="3">Bacterial transcriptional activator domain-containing protein</fullName>
    </recommendedName>
</protein>
<evidence type="ECO:0008006" key="3">
    <source>
        <dbReference type="Google" id="ProtNLM"/>
    </source>
</evidence>
<evidence type="ECO:0000313" key="1">
    <source>
        <dbReference type="EMBL" id="EKB30533.1"/>
    </source>
</evidence>
<organism evidence="1 2">
    <name type="scientific">Sutterella wadsworthensis 2_1_59BFAA</name>
    <dbReference type="NCBI Taxonomy" id="742823"/>
    <lineage>
        <taxon>Bacteria</taxon>
        <taxon>Pseudomonadati</taxon>
        <taxon>Pseudomonadota</taxon>
        <taxon>Betaproteobacteria</taxon>
        <taxon>Burkholderiales</taxon>
        <taxon>Sutterellaceae</taxon>
        <taxon>Sutterella</taxon>
    </lineage>
</organism>
<evidence type="ECO:0000313" key="2">
    <source>
        <dbReference type="Proteomes" id="UP000005835"/>
    </source>
</evidence>
<gene>
    <name evidence="1" type="ORF">HMPREF9465_01831</name>
</gene>
<dbReference type="HOGENOM" id="CLU_1767106_0_0_4"/>
<dbReference type="Proteomes" id="UP000005835">
    <property type="component" value="Unassembled WGS sequence"/>
</dbReference>
<comment type="caution">
    <text evidence="1">The sequence shown here is derived from an EMBL/GenBank/DDBJ whole genome shotgun (WGS) entry which is preliminary data.</text>
</comment>
<name>K1JV24_9BURK</name>
<keyword evidence="2" id="KW-1185">Reference proteome</keyword>
<proteinExistence type="predicted"/>
<dbReference type="RefSeq" id="WP_005436307.1">
    <property type="nucleotide sequence ID" value="NZ_JH815519.1"/>
</dbReference>
<reference evidence="1 2" key="1">
    <citation type="submission" date="2012-05" db="EMBL/GenBank/DDBJ databases">
        <title>The Genome Sequence of Sutterella wadsworthensis 2_1_59BFAA.</title>
        <authorList>
            <consortium name="The Broad Institute Genome Sequencing Platform"/>
            <person name="Earl A."/>
            <person name="Ward D."/>
            <person name="Feldgarden M."/>
            <person name="Gevers D."/>
            <person name="Daigneault M."/>
            <person name="Strauss J."/>
            <person name="Allen-Vercoe E."/>
            <person name="Walker B."/>
            <person name="Young S.K."/>
            <person name="Zeng Q."/>
            <person name="Gargeya S."/>
            <person name="Fitzgerald M."/>
            <person name="Haas B."/>
            <person name="Abouelleil A."/>
            <person name="Alvarado L."/>
            <person name="Arachchi H.M."/>
            <person name="Berlin A.M."/>
            <person name="Chapman S.B."/>
            <person name="Goldberg J."/>
            <person name="Griggs A."/>
            <person name="Gujja S."/>
            <person name="Hansen M."/>
            <person name="Howarth C."/>
            <person name="Imamovic A."/>
            <person name="Larimer J."/>
            <person name="McCowen C."/>
            <person name="Montmayeur A."/>
            <person name="Murphy C."/>
            <person name="Neiman D."/>
            <person name="Pearson M."/>
            <person name="Priest M."/>
            <person name="Roberts A."/>
            <person name="Saif S."/>
            <person name="Shea T."/>
            <person name="Sisk P."/>
            <person name="Sykes S."/>
            <person name="Wortman J."/>
            <person name="Nusbaum C."/>
            <person name="Birren B."/>
        </authorList>
    </citation>
    <scope>NUCLEOTIDE SEQUENCE [LARGE SCALE GENOMIC DNA]</scope>
    <source>
        <strain evidence="1 2">2_1_59BFAA</strain>
    </source>
</reference>